<dbReference type="Pfam" id="PF01167">
    <property type="entry name" value="Tub"/>
    <property type="match status" value="1"/>
</dbReference>
<dbReference type="EMBL" id="JAXIOK010000004">
    <property type="protein sequence ID" value="KAK4773714.1"/>
    <property type="molecule type" value="Genomic_DNA"/>
</dbReference>
<proteinExistence type="inferred from homology"/>
<dbReference type="PANTHER" id="PTHR16517:SF104">
    <property type="entry name" value="TUBBY-LIKE F-BOX PROTEIN 6"/>
    <property type="match status" value="1"/>
</dbReference>
<dbReference type="PRINTS" id="PR01573">
    <property type="entry name" value="SUPERTUBBY"/>
</dbReference>
<evidence type="ECO:0000313" key="4">
    <source>
        <dbReference type="Proteomes" id="UP001345219"/>
    </source>
</evidence>
<keyword evidence="4" id="KW-1185">Reference proteome</keyword>
<dbReference type="SUPFAM" id="SSF54518">
    <property type="entry name" value="Tubby C-terminal domain-like"/>
    <property type="match status" value="1"/>
</dbReference>
<dbReference type="InterPro" id="IPR025659">
    <property type="entry name" value="Tubby-like_C"/>
</dbReference>
<feature type="domain" description="Tubby C-terminal" evidence="2">
    <location>
        <begin position="15"/>
        <end position="72"/>
    </location>
</feature>
<dbReference type="Proteomes" id="UP001345219">
    <property type="component" value="Chromosome 22"/>
</dbReference>
<dbReference type="AlphaFoldDB" id="A0AAN7KYC7"/>
<dbReference type="InterPro" id="IPR000007">
    <property type="entry name" value="Tubby_C"/>
</dbReference>
<dbReference type="Gene3D" id="3.20.90.10">
    <property type="entry name" value="Tubby Protein, Chain A"/>
    <property type="match status" value="1"/>
</dbReference>
<accession>A0AAN7KYC7</accession>
<comment type="caution">
    <text evidence="3">The sequence shown here is derived from an EMBL/GenBank/DDBJ whole genome shotgun (WGS) entry which is preliminary data.</text>
</comment>
<dbReference type="PANTHER" id="PTHR16517">
    <property type="entry name" value="TUBBY-RELATED"/>
    <property type="match status" value="1"/>
</dbReference>
<comment type="similarity">
    <text evidence="1">Belongs to the TUB family.</text>
</comment>
<sequence>MPVLELQRPSHSRIIKSFQLVAVVDPSQNISSADQEKLILQFGKIAKYIFTMDYRYPLSAFQAFAICLSSFDMILEPILSTWTLPKNVIVLCVALYGFDLQAGPSISVLGCLA</sequence>
<reference evidence="3 4" key="1">
    <citation type="journal article" date="2023" name="Hortic Res">
        <title>Pangenome of water caltrop reveals structural variations and asymmetric subgenome divergence after allopolyploidization.</title>
        <authorList>
            <person name="Zhang X."/>
            <person name="Chen Y."/>
            <person name="Wang L."/>
            <person name="Yuan Y."/>
            <person name="Fang M."/>
            <person name="Shi L."/>
            <person name="Lu R."/>
            <person name="Comes H.P."/>
            <person name="Ma Y."/>
            <person name="Chen Y."/>
            <person name="Huang G."/>
            <person name="Zhou Y."/>
            <person name="Zheng Z."/>
            <person name="Qiu Y."/>
        </authorList>
    </citation>
    <scope>NUCLEOTIDE SEQUENCE [LARGE SCALE GENOMIC DNA]</scope>
    <source>
        <tissue evidence="3">Roots</tissue>
    </source>
</reference>
<name>A0AAN7KYC7_9MYRT</name>
<gene>
    <name evidence="3" type="ORF">SAY87_028733</name>
</gene>
<evidence type="ECO:0000313" key="3">
    <source>
        <dbReference type="EMBL" id="KAK4773714.1"/>
    </source>
</evidence>
<evidence type="ECO:0000259" key="2">
    <source>
        <dbReference type="Pfam" id="PF01167"/>
    </source>
</evidence>
<evidence type="ECO:0000256" key="1">
    <source>
        <dbReference type="ARBA" id="ARBA00007129"/>
    </source>
</evidence>
<organism evidence="3 4">
    <name type="scientific">Trapa incisa</name>
    <dbReference type="NCBI Taxonomy" id="236973"/>
    <lineage>
        <taxon>Eukaryota</taxon>
        <taxon>Viridiplantae</taxon>
        <taxon>Streptophyta</taxon>
        <taxon>Embryophyta</taxon>
        <taxon>Tracheophyta</taxon>
        <taxon>Spermatophyta</taxon>
        <taxon>Magnoliopsida</taxon>
        <taxon>eudicotyledons</taxon>
        <taxon>Gunneridae</taxon>
        <taxon>Pentapetalae</taxon>
        <taxon>rosids</taxon>
        <taxon>malvids</taxon>
        <taxon>Myrtales</taxon>
        <taxon>Lythraceae</taxon>
        <taxon>Trapa</taxon>
    </lineage>
</organism>
<protein>
    <recommendedName>
        <fullName evidence="2">Tubby C-terminal domain-containing protein</fullName>
    </recommendedName>
</protein>